<gene>
    <name evidence="5" type="ORF">SAMN05444392_103296</name>
</gene>
<reference evidence="5 6" key="1">
    <citation type="submission" date="2016-11" db="EMBL/GenBank/DDBJ databases">
        <authorList>
            <person name="Jaros S."/>
            <person name="Januszkiewicz K."/>
            <person name="Wedrychowicz H."/>
        </authorList>
    </citation>
    <scope>NUCLEOTIDE SEQUENCE [LARGE SCALE GENOMIC DNA]</scope>
    <source>
        <strain evidence="5 6">DSM 44666</strain>
    </source>
</reference>
<sequence length="124" mass="14490">MSKLKKKYRSGIEAALEVIGGKWKGIVYYHLSHGKKRTQELNRLIPTITRKMLVKQLRELERDGIVERTVYAEVPPRVEYELTDYGQSLKPVLNTFCEWGESHLEQVYGDKNHVLDQFSDLNHC</sequence>
<dbReference type="STRING" id="112248.SAMN05444392_103296"/>
<keyword evidence="3" id="KW-0804">Transcription</keyword>
<dbReference type="PANTHER" id="PTHR33204">
    <property type="entry name" value="TRANSCRIPTIONAL REGULATOR, MARR FAMILY"/>
    <property type="match status" value="1"/>
</dbReference>
<keyword evidence="2" id="KW-0238">DNA-binding</keyword>
<dbReference type="InterPro" id="IPR036390">
    <property type="entry name" value="WH_DNA-bd_sf"/>
</dbReference>
<dbReference type="Pfam" id="PF01638">
    <property type="entry name" value="HxlR"/>
    <property type="match status" value="1"/>
</dbReference>
<dbReference type="AlphaFoldDB" id="A0A1M4WN50"/>
<accession>A0A1M4WN50</accession>
<evidence type="ECO:0000259" key="4">
    <source>
        <dbReference type="PROSITE" id="PS51118"/>
    </source>
</evidence>
<dbReference type="PANTHER" id="PTHR33204:SF29">
    <property type="entry name" value="TRANSCRIPTIONAL REGULATOR"/>
    <property type="match status" value="1"/>
</dbReference>
<protein>
    <submittedName>
        <fullName evidence="5">Transcriptional regulator, HxlR family</fullName>
    </submittedName>
</protein>
<dbReference type="OrthoDB" id="9791143at2"/>
<dbReference type="RefSeq" id="WP_073154374.1">
    <property type="nucleotide sequence ID" value="NZ_FQVL01000003.1"/>
</dbReference>
<keyword evidence="6" id="KW-1185">Reference proteome</keyword>
<evidence type="ECO:0000313" key="6">
    <source>
        <dbReference type="Proteomes" id="UP000184476"/>
    </source>
</evidence>
<proteinExistence type="predicted"/>
<evidence type="ECO:0000313" key="5">
    <source>
        <dbReference type="EMBL" id="SHE82590.1"/>
    </source>
</evidence>
<dbReference type="Proteomes" id="UP000184476">
    <property type="component" value="Unassembled WGS sequence"/>
</dbReference>
<evidence type="ECO:0000256" key="2">
    <source>
        <dbReference type="ARBA" id="ARBA00023125"/>
    </source>
</evidence>
<feature type="domain" description="HTH hxlR-type" evidence="4">
    <location>
        <begin position="10"/>
        <end position="108"/>
    </location>
</feature>
<organism evidence="5 6">
    <name type="scientific">Seinonella peptonophila</name>
    <dbReference type="NCBI Taxonomy" id="112248"/>
    <lineage>
        <taxon>Bacteria</taxon>
        <taxon>Bacillati</taxon>
        <taxon>Bacillota</taxon>
        <taxon>Bacilli</taxon>
        <taxon>Bacillales</taxon>
        <taxon>Thermoactinomycetaceae</taxon>
        <taxon>Seinonella</taxon>
    </lineage>
</organism>
<evidence type="ECO:0000256" key="3">
    <source>
        <dbReference type="ARBA" id="ARBA00023163"/>
    </source>
</evidence>
<dbReference type="InterPro" id="IPR002577">
    <property type="entry name" value="HTH_HxlR"/>
</dbReference>
<dbReference type="GO" id="GO:0003677">
    <property type="term" value="F:DNA binding"/>
    <property type="evidence" value="ECO:0007669"/>
    <property type="project" value="UniProtKB-KW"/>
</dbReference>
<dbReference type="SUPFAM" id="SSF46785">
    <property type="entry name" value="Winged helix' DNA-binding domain"/>
    <property type="match status" value="1"/>
</dbReference>
<dbReference type="EMBL" id="FQVL01000003">
    <property type="protein sequence ID" value="SHE82590.1"/>
    <property type="molecule type" value="Genomic_DNA"/>
</dbReference>
<dbReference type="PROSITE" id="PS51118">
    <property type="entry name" value="HTH_HXLR"/>
    <property type="match status" value="1"/>
</dbReference>
<dbReference type="Gene3D" id="1.10.10.10">
    <property type="entry name" value="Winged helix-like DNA-binding domain superfamily/Winged helix DNA-binding domain"/>
    <property type="match status" value="1"/>
</dbReference>
<evidence type="ECO:0000256" key="1">
    <source>
        <dbReference type="ARBA" id="ARBA00023015"/>
    </source>
</evidence>
<keyword evidence="1" id="KW-0805">Transcription regulation</keyword>
<dbReference type="InterPro" id="IPR036388">
    <property type="entry name" value="WH-like_DNA-bd_sf"/>
</dbReference>
<name>A0A1M4WN50_9BACL</name>